<feature type="domain" description="HTH tetR-type" evidence="5">
    <location>
        <begin position="14"/>
        <end position="74"/>
    </location>
</feature>
<dbReference type="Proteomes" id="UP000241595">
    <property type="component" value="Unassembled WGS sequence"/>
</dbReference>
<evidence type="ECO:0000256" key="4">
    <source>
        <dbReference type="PROSITE-ProRule" id="PRU00335"/>
    </source>
</evidence>
<proteinExistence type="predicted"/>
<evidence type="ECO:0000256" key="1">
    <source>
        <dbReference type="ARBA" id="ARBA00023015"/>
    </source>
</evidence>
<sequence>MPDQPTGLRERKKADTRRALSDAALNLAFERGLDNVTRDEIASLAGVSLRTFNNYFSGKYEALAYRQTERMRRGIAALRERPADEPLWTALEHAVLEPLEEDFGDFYGDENQVPSHGELIEVRRLLMNPQVRNALPQRLFDEWLEVIAERTGTDPEHDLYPRLVVAVVRAVGDAAAEAYVRADPPVAITDLIRDCFAAVRAGLPEPKDVKPWL</sequence>
<dbReference type="InterPro" id="IPR001647">
    <property type="entry name" value="HTH_TetR"/>
</dbReference>
<dbReference type="OrthoDB" id="8688418at2"/>
<feature type="DNA-binding region" description="H-T-H motif" evidence="4">
    <location>
        <begin position="37"/>
        <end position="56"/>
    </location>
</feature>
<keyword evidence="3" id="KW-0804">Transcription</keyword>
<dbReference type="AlphaFoldDB" id="A0A2U3NKH9"/>
<evidence type="ECO:0000313" key="6">
    <source>
        <dbReference type="EMBL" id="SPM31923.1"/>
    </source>
</evidence>
<dbReference type="PANTHER" id="PTHR30055:SF238">
    <property type="entry name" value="MYCOFACTOCIN BIOSYNTHESIS TRANSCRIPTIONAL REGULATOR MFTR-RELATED"/>
    <property type="match status" value="1"/>
</dbReference>
<gene>
    <name evidence="6" type="ORF">MTAB308_5448</name>
</gene>
<dbReference type="GO" id="GO:0003700">
    <property type="term" value="F:DNA-binding transcription factor activity"/>
    <property type="evidence" value="ECO:0007669"/>
    <property type="project" value="TreeGrafter"/>
</dbReference>
<dbReference type="Pfam" id="PF00440">
    <property type="entry name" value="TetR_N"/>
    <property type="match status" value="1"/>
</dbReference>
<dbReference type="Gene3D" id="1.10.10.60">
    <property type="entry name" value="Homeodomain-like"/>
    <property type="match status" value="1"/>
</dbReference>
<dbReference type="GO" id="GO:0000976">
    <property type="term" value="F:transcription cis-regulatory region binding"/>
    <property type="evidence" value="ECO:0007669"/>
    <property type="project" value="TreeGrafter"/>
</dbReference>
<keyword evidence="7" id="KW-1185">Reference proteome</keyword>
<dbReference type="InterPro" id="IPR009057">
    <property type="entry name" value="Homeodomain-like_sf"/>
</dbReference>
<evidence type="ECO:0000256" key="2">
    <source>
        <dbReference type="ARBA" id="ARBA00023125"/>
    </source>
</evidence>
<dbReference type="Pfam" id="PF17754">
    <property type="entry name" value="TetR_C_14"/>
    <property type="match status" value="1"/>
</dbReference>
<dbReference type="SUPFAM" id="SSF46689">
    <property type="entry name" value="Homeodomain-like"/>
    <property type="match status" value="1"/>
</dbReference>
<evidence type="ECO:0000259" key="5">
    <source>
        <dbReference type="PROSITE" id="PS50977"/>
    </source>
</evidence>
<organism evidence="6 7">
    <name type="scientific">Mycobacterium terramassiliense</name>
    <dbReference type="NCBI Taxonomy" id="1841859"/>
    <lineage>
        <taxon>Bacteria</taxon>
        <taxon>Bacillati</taxon>
        <taxon>Actinomycetota</taxon>
        <taxon>Actinomycetes</taxon>
        <taxon>Mycobacteriales</taxon>
        <taxon>Mycobacteriaceae</taxon>
        <taxon>Mycobacterium</taxon>
    </lineage>
</organism>
<evidence type="ECO:0000313" key="7">
    <source>
        <dbReference type="Proteomes" id="UP000241595"/>
    </source>
</evidence>
<evidence type="ECO:0000256" key="3">
    <source>
        <dbReference type="ARBA" id="ARBA00023163"/>
    </source>
</evidence>
<name>A0A2U3NKH9_9MYCO</name>
<dbReference type="InterPro" id="IPR041347">
    <property type="entry name" value="MftR_C"/>
</dbReference>
<dbReference type="InterPro" id="IPR050109">
    <property type="entry name" value="HTH-type_TetR-like_transc_reg"/>
</dbReference>
<keyword evidence="2 4" id="KW-0238">DNA-binding</keyword>
<dbReference type="PANTHER" id="PTHR30055">
    <property type="entry name" value="HTH-TYPE TRANSCRIPTIONAL REGULATOR RUTR"/>
    <property type="match status" value="1"/>
</dbReference>
<accession>A0A2U3NKH9</accession>
<keyword evidence="1" id="KW-0805">Transcription regulation</keyword>
<dbReference type="STRING" id="1841859.GCA_900157385_05450"/>
<dbReference type="Gene3D" id="1.10.357.10">
    <property type="entry name" value="Tetracycline Repressor, domain 2"/>
    <property type="match status" value="1"/>
</dbReference>
<dbReference type="PROSITE" id="PS50977">
    <property type="entry name" value="HTH_TETR_2"/>
    <property type="match status" value="1"/>
</dbReference>
<dbReference type="RefSeq" id="WP_077103880.1">
    <property type="nucleotide sequence ID" value="NZ_LT717701.1"/>
</dbReference>
<reference evidence="6 7" key="1">
    <citation type="submission" date="2017-01" db="EMBL/GenBank/DDBJ databases">
        <authorList>
            <consortium name="Urmite Genomes"/>
        </authorList>
    </citation>
    <scope>NUCLEOTIDE SEQUENCE [LARGE SCALE GENOMIC DNA]</scope>
    <source>
        <strain evidence="6 7">AB308</strain>
    </source>
</reference>
<dbReference type="EMBL" id="FTRV01000017">
    <property type="protein sequence ID" value="SPM31923.1"/>
    <property type="molecule type" value="Genomic_DNA"/>
</dbReference>
<protein>
    <submittedName>
        <fullName evidence="6">TetR family transcriptional regulator</fullName>
    </submittedName>
</protein>